<evidence type="ECO:0008006" key="2">
    <source>
        <dbReference type="Google" id="ProtNLM"/>
    </source>
</evidence>
<name>A0A3B0YZY5_9ZZZZ</name>
<dbReference type="SUPFAM" id="SSF111369">
    <property type="entry name" value="HlyD-like secretion proteins"/>
    <property type="match status" value="1"/>
</dbReference>
<proteinExistence type="predicted"/>
<dbReference type="PANTHER" id="PTHR30469">
    <property type="entry name" value="MULTIDRUG RESISTANCE PROTEIN MDTA"/>
    <property type="match status" value="1"/>
</dbReference>
<reference evidence="1" key="1">
    <citation type="submission" date="2018-06" db="EMBL/GenBank/DDBJ databases">
        <authorList>
            <person name="Zhirakovskaya E."/>
        </authorList>
    </citation>
    <scope>NUCLEOTIDE SEQUENCE</scope>
</reference>
<evidence type="ECO:0000313" key="1">
    <source>
        <dbReference type="EMBL" id="VAW80897.1"/>
    </source>
</evidence>
<dbReference type="AlphaFoldDB" id="A0A3B0YZY5"/>
<dbReference type="EMBL" id="UOFN01000134">
    <property type="protein sequence ID" value="VAW80897.1"/>
    <property type="molecule type" value="Genomic_DNA"/>
</dbReference>
<dbReference type="GO" id="GO:1990281">
    <property type="term" value="C:efflux pump complex"/>
    <property type="evidence" value="ECO:0007669"/>
    <property type="project" value="TreeGrafter"/>
</dbReference>
<dbReference type="Gene3D" id="2.40.420.20">
    <property type="match status" value="1"/>
</dbReference>
<dbReference type="Gene3D" id="2.40.50.100">
    <property type="match status" value="1"/>
</dbReference>
<dbReference type="PANTHER" id="PTHR30469:SF15">
    <property type="entry name" value="HLYD FAMILY OF SECRETION PROTEINS"/>
    <property type="match status" value="1"/>
</dbReference>
<accession>A0A3B0YZY5</accession>
<dbReference type="InterPro" id="IPR006143">
    <property type="entry name" value="RND_pump_MFP"/>
</dbReference>
<organism evidence="1">
    <name type="scientific">hydrothermal vent metagenome</name>
    <dbReference type="NCBI Taxonomy" id="652676"/>
    <lineage>
        <taxon>unclassified sequences</taxon>
        <taxon>metagenomes</taxon>
        <taxon>ecological metagenomes</taxon>
    </lineage>
</organism>
<sequence length="328" mass="36777">MRLLSLSLVAFVWSMSTAAAENTFVVRPSFQDVPLTAFTRPRAVVRLIAEEKGRFNSVDVDVGDTIGEAQRFGCLDTVYVDLSIEANRARQKRLRRADLDYFTRQVKRFRNLVERSTTAQSSLDDLERQRVGTRAGLTEAEVEARKLKERKRRHCIEASKGWQVTERRVDPGQWVNAGDPLGRVADFSVLLAPFALSYPEYQVLIAYTGPLSVRLVDEGIDVEATPIHLNPDFDEATRKISVDLALDKGVPNKRGGLRVKLVLRLPDASGAVLVPVAAVQERYEQHWVTGTDKVERAVVYLGEIEQDGQRWARVVSPQLKAGDRVIVP</sequence>
<dbReference type="Gene3D" id="2.40.30.170">
    <property type="match status" value="1"/>
</dbReference>
<gene>
    <name evidence="1" type="ORF">MNBD_GAMMA15-1271</name>
</gene>
<dbReference type="GO" id="GO:0015562">
    <property type="term" value="F:efflux transmembrane transporter activity"/>
    <property type="evidence" value="ECO:0007669"/>
    <property type="project" value="TreeGrafter"/>
</dbReference>
<protein>
    <recommendedName>
        <fullName evidence="2">RND efflux pump membrane fusion protein barrel-sandwich domain-containing protein</fullName>
    </recommendedName>
</protein>
<dbReference type="NCBIfam" id="TIGR01730">
    <property type="entry name" value="RND_mfp"/>
    <property type="match status" value="1"/>
</dbReference>
<dbReference type="Gene3D" id="1.10.287.470">
    <property type="entry name" value="Helix hairpin bin"/>
    <property type="match status" value="1"/>
</dbReference>